<sequence>MQFFHCILIPDLKTSLIQAGIKYNDHELTKTLQKYFIAIKDKASSERLREGLETKTTTDGDDRKKRASTSDWDSTYNSNYNLVQSRSGRRRDVSKYPLHRGYLWATEIGYPAIHADIAAGGFGGVGFPGIKLYARARFDLVVWKKTYTALDIMFSYVRDFPDRNSVSTLTYKRYIKIVGFTLLNKMSTTTRTYKFTHSWQRTVPLFRVNYNFFILVGYLKISLTSQISGQMNFNAYIAPLNINGVNMKASAMLETGPTLTVKGEATTTPWPGLFRLGMKVSASITYLINPKASTSLCGSSSQDADTCFEVYSTTKGNIDVYAYWQLWKVSCSKWFKCKSFWGKKNKFDKLSRTKSLANGREKLFGLCYACNCYRRNFLNVLCKGSQYGSSECTCSIRSSK</sequence>
<dbReference type="KEGG" id="aqu:109582210"/>
<organism evidence="2 3">
    <name type="scientific">Amphimedon queenslandica</name>
    <name type="common">Sponge</name>
    <dbReference type="NCBI Taxonomy" id="400682"/>
    <lineage>
        <taxon>Eukaryota</taxon>
        <taxon>Metazoa</taxon>
        <taxon>Porifera</taxon>
        <taxon>Demospongiae</taxon>
        <taxon>Heteroscleromorpha</taxon>
        <taxon>Haplosclerida</taxon>
        <taxon>Niphatidae</taxon>
        <taxon>Amphimedon</taxon>
    </lineage>
</organism>
<feature type="region of interest" description="Disordered" evidence="1">
    <location>
        <begin position="50"/>
        <end position="70"/>
    </location>
</feature>
<dbReference type="GeneID" id="109582210"/>
<evidence type="ECO:0000313" key="3">
    <source>
        <dbReference type="Proteomes" id="UP000007879"/>
    </source>
</evidence>
<proteinExistence type="predicted"/>
<dbReference type="RefSeq" id="XP_019852421.1">
    <property type="nucleotide sequence ID" value="XM_019996862.1"/>
</dbReference>
<dbReference type="AlphaFoldDB" id="A0AAN0J6R8"/>
<evidence type="ECO:0000256" key="1">
    <source>
        <dbReference type="SAM" id="MobiDB-lite"/>
    </source>
</evidence>
<feature type="compositionally biased region" description="Basic and acidic residues" evidence="1">
    <location>
        <begin position="50"/>
        <end position="64"/>
    </location>
</feature>
<evidence type="ECO:0000313" key="2">
    <source>
        <dbReference type="EnsemblMetazoa" id="XP_019852421.1"/>
    </source>
</evidence>
<protein>
    <submittedName>
        <fullName evidence="2">Uncharacterized protein</fullName>
    </submittedName>
</protein>
<dbReference type="Proteomes" id="UP000007879">
    <property type="component" value="Unassembled WGS sequence"/>
</dbReference>
<name>A0AAN0J6R8_AMPQE</name>
<reference evidence="2" key="2">
    <citation type="submission" date="2024-06" db="UniProtKB">
        <authorList>
            <consortium name="EnsemblMetazoa"/>
        </authorList>
    </citation>
    <scope>IDENTIFICATION</scope>
</reference>
<dbReference type="EnsemblMetazoa" id="XM_019996862.1">
    <property type="protein sequence ID" value="XP_019852421.1"/>
    <property type="gene ID" value="LOC109582210"/>
</dbReference>
<accession>A0AAN0J6R8</accession>
<reference evidence="3" key="1">
    <citation type="journal article" date="2010" name="Nature">
        <title>The Amphimedon queenslandica genome and the evolution of animal complexity.</title>
        <authorList>
            <person name="Srivastava M."/>
            <person name="Simakov O."/>
            <person name="Chapman J."/>
            <person name="Fahey B."/>
            <person name="Gauthier M.E."/>
            <person name="Mitros T."/>
            <person name="Richards G.S."/>
            <person name="Conaco C."/>
            <person name="Dacre M."/>
            <person name="Hellsten U."/>
            <person name="Larroux C."/>
            <person name="Putnam N.H."/>
            <person name="Stanke M."/>
            <person name="Adamska M."/>
            <person name="Darling A."/>
            <person name="Degnan S.M."/>
            <person name="Oakley T.H."/>
            <person name="Plachetzki D.C."/>
            <person name="Zhai Y."/>
            <person name="Adamski M."/>
            <person name="Calcino A."/>
            <person name="Cummins S.F."/>
            <person name="Goodstein D.M."/>
            <person name="Harris C."/>
            <person name="Jackson D.J."/>
            <person name="Leys S.P."/>
            <person name="Shu S."/>
            <person name="Woodcroft B.J."/>
            <person name="Vervoort M."/>
            <person name="Kosik K.S."/>
            <person name="Manning G."/>
            <person name="Degnan B.M."/>
            <person name="Rokhsar D.S."/>
        </authorList>
    </citation>
    <scope>NUCLEOTIDE SEQUENCE [LARGE SCALE GENOMIC DNA]</scope>
</reference>
<keyword evidence="3" id="KW-1185">Reference proteome</keyword>